<dbReference type="AlphaFoldDB" id="A0A223KN72"/>
<evidence type="ECO:0000313" key="6">
    <source>
        <dbReference type="Proteomes" id="UP000215224"/>
    </source>
</evidence>
<dbReference type="KEGG" id="bcoh:BC6307_06370"/>
<sequence length="471" mass="52201">MSNVQLKELRAYTKEVVDRSIETLKDYLRLPTISAQNKAIPETVEMVCQLIEEAGGEAKALDDLGGNPVVYGFFPAGSNGDSSKTLLFYNHYDVQPPEPLNEWESEPFEPTIKDGILFARGVSDNKGDFIARLTAIKVLKEVAGELPCNIKFMVEGEEEIGSPNLAPYISKYKDLFQADACIWEFGTKDEQERVNMVAGIKGMAYMELTSIGADIDMHSSVGAYVDNAAWRLVQALATMKDKQNNILVEGFYDGIEKPKESEIEAVSRLPFNEEAVSKLYGLKRPLITTEKGIDPREAMVFQPTMTICGIESGYTGEGAKTILPKSAKVKLDCRLVPGQDPNLIFEAVQKHLLKHGFEDIQVTLLNGQKAYRSDFNHPFIRHVLQTAKEVYEKEAVLAPNSAGTGPMYEFGNQLNLPIVSTGVGWVKSKAHAPNESIRLKDFEEGVVHMAYMLSSFSQALKGKVEEDNITT</sequence>
<dbReference type="Gene3D" id="3.40.630.10">
    <property type="entry name" value="Zn peptidases"/>
    <property type="match status" value="1"/>
</dbReference>
<dbReference type="RefSeq" id="WP_066410646.1">
    <property type="nucleotide sequence ID" value="NZ_CP018866.1"/>
</dbReference>
<dbReference type="Gene3D" id="3.30.70.360">
    <property type="match status" value="1"/>
</dbReference>
<evidence type="ECO:0000256" key="3">
    <source>
        <dbReference type="ARBA" id="ARBA00022801"/>
    </source>
</evidence>
<organism evidence="5 6">
    <name type="scientific">Sutcliffiella cohnii</name>
    <dbReference type="NCBI Taxonomy" id="33932"/>
    <lineage>
        <taxon>Bacteria</taxon>
        <taxon>Bacillati</taxon>
        <taxon>Bacillota</taxon>
        <taxon>Bacilli</taxon>
        <taxon>Bacillales</taxon>
        <taxon>Bacillaceae</taxon>
        <taxon>Sutcliffiella</taxon>
    </lineage>
</organism>
<proteinExistence type="predicted"/>
<dbReference type="PANTHER" id="PTHR43270:SF8">
    <property type="entry name" value="DI- AND TRIPEPTIDASE DUG2-RELATED"/>
    <property type="match status" value="1"/>
</dbReference>
<gene>
    <name evidence="5" type="ORF">BC6307_06370</name>
</gene>
<dbReference type="GO" id="GO:0008233">
    <property type="term" value="F:peptidase activity"/>
    <property type="evidence" value="ECO:0007669"/>
    <property type="project" value="UniProtKB-KW"/>
</dbReference>
<keyword evidence="2" id="KW-0479">Metal-binding</keyword>
<dbReference type="SUPFAM" id="SSF53187">
    <property type="entry name" value="Zn-dependent exopeptidases"/>
    <property type="match status" value="1"/>
</dbReference>
<dbReference type="NCBIfam" id="NF005034">
    <property type="entry name" value="PRK06446.1"/>
    <property type="match status" value="1"/>
</dbReference>
<dbReference type="PANTHER" id="PTHR43270">
    <property type="entry name" value="BETA-ALA-HIS DIPEPTIDASE"/>
    <property type="match status" value="1"/>
</dbReference>
<dbReference type="InterPro" id="IPR002933">
    <property type="entry name" value="Peptidase_M20"/>
</dbReference>
<dbReference type="GO" id="GO:0006508">
    <property type="term" value="P:proteolysis"/>
    <property type="evidence" value="ECO:0007669"/>
    <property type="project" value="UniProtKB-KW"/>
</dbReference>
<accession>A0A223KN72</accession>
<dbReference type="GO" id="GO:0009089">
    <property type="term" value="P:lysine biosynthetic process via diaminopimelate"/>
    <property type="evidence" value="ECO:0007669"/>
    <property type="project" value="TreeGrafter"/>
</dbReference>
<evidence type="ECO:0000256" key="1">
    <source>
        <dbReference type="ARBA" id="ARBA00022670"/>
    </source>
</evidence>
<feature type="domain" description="Peptidase M20 dimerisation" evidence="4">
    <location>
        <begin position="199"/>
        <end position="357"/>
    </location>
</feature>
<evidence type="ECO:0000256" key="2">
    <source>
        <dbReference type="ARBA" id="ARBA00022723"/>
    </source>
</evidence>
<evidence type="ECO:0000259" key="4">
    <source>
        <dbReference type="Pfam" id="PF07687"/>
    </source>
</evidence>
<keyword evidence="3" id="KW-0378">Hydrolase</keyword>
<dbReference type="EMBL" id="CP018866">
    <property type="protein sequence ID" value="AST90932.1"/>
    <property type="molecule type" value="Genomic_DNA"/>
</dbReference>
<reference evidence="5 6" key="1">
    <citation type="submission" date="2016-12" db="EMBL/GenBank/DDBJ databases">
        <title>The whole genome sequencing and assembly of Bacillus cohnii DSM 6307T strain.</title>
        <authorList>
            <person name="Lee Y.-J."/>
            <person name="Yi H."/>
            <person name="Bahn Y.-S."/>
            <person name="Kim J.F."/>
            <person name="Lee D.-W."/>
        </authorList>
    </citation>
    <scope>NUCLEOTIDE SEQUENCE [LARGE SCALE GENOMIC DNA]</scope>
    <source>
        <strain evidence="5 6">DSM 6307</strain>
    </source>
</reference>
<dbReference type="Pfam" id="PF01546">
    <property type="entry name" value="Peptidase_M20"/>
    <property type="match status" value="1"/>
</dbReference>
<dbReference type="GO" id="GO:0009014">
    <property type="term" value="F:succinyl-diaminopimelate desuccinylase activity"/>
    <property type="evidence" value="ECO:0007669"/>
    <property type="project" value="TreeGrafter"/>
</dbReference>
<dbReference type="STRING" id="1314751.GCA_001591425_00010"/>
<dbReference type="InterPro" id="IPR051458">
    <property type="entry name" value="Cyt/Met_Dipeptidase"/>
</dbReference>
<dbReference type="Proteomes" id="UP000215224">
    <property type="component" value="Chromosome"/>
</dbReference>
<keyword evidence="6" id="KW-1185">Reference proteome</keyword>
<keyword evidence="1" id="KW-0645">Protease</keyword>
<name>A0A223KN72_9BACI</name>
<evidence type="ECO:0000313" key="5">
    <source>
        <dbReference type="EMBL" id="AST90932.1"/>
    </source>
</evidence>
<dbReference type="InterPro" id="IPR011650">
    <property type="entry name" value="Peptidase_M20_dimer"/>
</dbReference>
<dbReference type="GO" id="GO:0046872">
    <property type="term" value="F:metal ion binding"/>
    <property type="evidence" value="ECO:0007669"/>
    <property type="project" value="UniProtKB-KW"/>
</dbReference>
<protein>
    <submittedName>
        <fullName evidence="5">Acetylornithine deacetylase</fullName>
    </submittedName>
</protein>
<dbReference type="Pfam" id="PF07687">
    <property type="entry name" value="M20_dimer"/>
    <property type="match status" value="1"/>
</dbReference>
<dbReference type="GO" id="GO:0005829">
    <property type="term" value="C:cytosol"/>
    <property type="evidence" value="ECO:0007669"/>
    <property type="project" value="TreeGrafter"/>
</dbReference>